<dbReference type="PANTHER" id="PTHR43721:SF5">
    <property type="entry name" value="ELONGATION FACTOR TU, CHLOROPLASTIC"/>
    <property type="match status" value="1"/>
</dbReference>
<name>A0A1X1Y798_9MYCO</name>
<dbReference type="InterPro" id="IPR009000">
    <property type="entry name" value="Transl_B-barrel_sf"/>
</dbReference>
<dbReference type="PANTHER" id="PTHR43721">
    <property type="entry name" value="ELONGATION FACTOR TU-RELATED"/>
    <property type="match status" value="1"/>
</dbReference>
<dbReference type="GO" id="GO:0005525">
    <property type="term" value="F:GTP binding"/>
    <property type="evidence" value="ECO:0007669"/>
    <property type="project" value="InterPro"/>
</dbReference>
<accession>A0A1X1Y798</accession>
<dbReference type="OrthoDB" id="3829909at2"/>
<dbReference type="Gene3D" id="2.40.30.10">
    <property type="entry name" value="Translation factors"/>
    <property type="match status" value="1"/>
</dbReference>
<evidence type="ECO:0000313" key="1">
    <source>
        <dbReference type="EMBL" id="BBX96651.1"/>
    </source>
</evidence>
<dbReference type="EMBL" id="AP022581">
    <property type="protein sequence ID" value="BBX96651.1"/>
    <property type="molecule type" value="Genomic_DNA"/>
</dbReference>
<evidence type="ECO:0000313" key="2">
    <source>
        <dbReference type="Proteomes" id="UP000466396"/>
    </source>
</evidence>
<sequence length="89" mass="9457">MFRMTVQDVFFIRGRGLVATGCVEYGELRVGDTVQINGGRGVTVDAIEAFRKKRDTATAGDNVGLLFRKLTTSDLAAGDVITSAGAFLA</sequence>
<dbReference type="Pfam" id="PF03144">
    <property type="entry name" value="GTP_EFTU_D2"/>
    <property type="match status" value="1"/>
</dbReference>
<dbReference type="STRING" id="169765.AWC15_20880"/>
<dbReference type="KEGG" id="mlj:MLAC_19450"/>
<protein>
    <submittedName>
        <fullName evidence="1">Uncharacterized protein</fullName>
    </submittedName>
</protein>
<dbReference type="Proteomes" id="UP000466396">
    <property type="component" value="Chromosome"/>
</dbReference>
<dbReference type="InterPro" id="IPR050055">
    <property type="entry name" value="EF-Tu_GTPase"/>
</dbReference>
<reference evidence="1 2" key="1">
    <citation type="journal article" date="2019" name="Emerg. Microbes Infect.">
        <title>Comprehensive subspecies identification of 175 nontuberculous mycobacteria species based on 7547 genomic profiles.</title>
        <authorList>
            <person name="Matsumoto Y."/>
            <person name="Kinjo T."/>
            <person name="Motooka D."/>
            <person name="Nabeya D."/>
            <person name="Jung N."/>
            <person name="Uechi K."/>
            <person name="Horii T."/>
            <person name="Iida T."/>
            <person name="Fujita J."/>
            <person name="Nakamura S."/>
        </authorList>
    </citation>
    <scope>NUCLEOTIDE SEQUENCE [LARGE SCALE GENOMIC DNA]</scope>
    <source>
        <strain evidence="1 2">JCM 15657</strain>
    </source>
</reference>
<organism evidence="1 2">
    <name type="scientific">Mycobacterium lacus</name>
    <dbReference type="NCBI Taxonomy" id="169765"/>
    <lineage>
        <taxon>Bacteria</taxon>
        <taxon>Bacillati</taxon>
        <taxon>Actinomycetota</taxon>
        <taxon>Actinomycetes</taxon>
        <taxon>Mycobacteriales</taxon>
        <taxon>Mycobacteriaceae</taxon>
        <taxon>Mycobacterium</taxon>
    </lineage>
</organism>
<gene>
    <name evidence="1" type="ORF">MLAC_19450</name>
</gene>
<dbReference type="AlphaFoldDB" id="A0A1X1Y798"/>
<dbReference type="RefSeq" id="WP_085160142.1">
    <property type="nucleotide sequence ID" value="NZ_AP022581.1"/>
</dbReference>
<dbReference type="GO" id="GO:0003746">
    <property type="term" value="F:translation elongation factor activity"/>
    <property type="evidence" value="ECO:0007669"/>
    <property type="project" value="TreeGrafter"/>
</dbReference>
<keyword evidence="2" id="KW-1185">Reference proteome</keyword>
<dbReference type="InterPro" id="IPR004161">
    <property type="entry name" value="EFTu-like_2"/>
</dbReference>
<dbReference type="SUPFAM" id="SSF50447">
    <property type="entry name" value="Translation proteins"/>
    <property type="match status" value="1"/>
</dbReference>
<proteinExistence type="predicted"/>